<dbReference type="RefSeq" id="WP_184176205.1">
    <property type="nucleotide sequence ID" value="NZ_JACHGF010000006.1"/>
</dbReference>
<dbReference type="Gene3D" id="1.25.10.10">
    <property type="entry name" value="Leucine-rich Repeat Variant"/>
    <property type="match status" value="1"/>
</dbReference>
<feature type="signal peptide" evidence="5">
    <location>
        <begin position="1"/>
        <end position="24"/>
    </location>
</feature>
<dbReference type="InterPro" id="IPR050738">
    <property type="entry name" value="Sulfatase"/>
</dbReference>
<proteinExistence type="inferred from homology"/>
<protein>
    <submittedName>
        <fullName evidence="7">Arylsulfatase A-like enzyme</fullName>
    </submittedName>
</protein>
<dbReference type="InterPro" id="IPR000917">
    <property type="entry name" value="Sulfatase_N"/>
</dbReference>
<dbReference type="InterPro" id="IPR024607">
    <property type="entry name" value="Sulfatase_CS"/>
</dbReference>
<keyword evidence="4" id="KW-0106">Calcium</keyword>
<evidence type="ECO:0000256" key="2">
    <source>
        <dbReference type="ARBA" id="ARBA00022723"/>
    </source>
</evidence>
<dbReference type="AlphaFoldDB" id="A0A840TWW2"/>
<keyword evidence="5" id="KW-0732">Signal</keyword>
<evidence type="ECO:0000256" key="1">
    <source>
        <dbReference type="ARBA" id="ARBA00008779"/>
    </source>
</evidence>
<dbReference type="GO" id="GO:0046872">
    <property type="term" value="F:metal ion binding"/>
    <property type="evidence" value="ECO:0007669"/>
    <property type="project" value="UniProtKB-KW"/>
</dbReference>
<evidence type="ECO:0000259" key="6">
    <source>
        <dbReference type="Pfam" id="PF00884"/>
    </source>
</evidence>
<dbReference type="SUPFAM" id="SSF48371">
    <property type="entry name" value="ARM repeat"/>
    <property type="match status" value="1"/>
</dbReference>
<dbReference type="SUPFAM" id="SSF53649">
    <property type="entry name" value="Alkaline phosphatase-like"/>
    <property type="match status" value="1"/>
</dbReference>
<evidence type="ECO:0000313" key="8">
    <source>
        <dbReference type="Proteomes" id="UP000557307"/>
    </source>
</evidence>
<evidence type="ECO:0000313" key="7">
    <source>
        <dbReference type="EMBL" id="MBB5285753.1"/>
    </source>
</evidence>
<dbReference type="InterPro" id="IPR017850">
    <property type="entry name" value="Alkaline_phosphatase_core_sf"/>
</dbReference>
<keyword evidence="8" id="KW-1185">Reference proteome</keyword>
<comment type="similarity">
    <text evidence="1">Belongs to the sulfatase family.</text>
</comment>
<dbReference type="InterPro" id="IPR016024">
    <property type="entry name" value="ARM-type_fold"/>
</dbReference>
<evidence type="ECO:0000256" key="5">
    <source>
        <dbReference type="SAM" id="SignalP"/>
    </source>
</evidence>
<dbReference type="CDD" id="cd16027">
    <property type="entry name" value="SGSH"/>
    <property type="match status" value="1"/>
</dbReference>
<dbReference type="EMBL" id="JACHGF010000006">
    <property type="protein sequence ID" value="MBB5285753.1"/>
    <property type="molecule type" value="Genomic_DNA"/>
</dbReference>
<keyword evidence="2" id="KW-0479">Metal-binding</keyword>
<dbReference type="PROSITE" id="PS00523">
    <property type="entry name" value="SULFATASE_1"/>
    <property type="match status" value="1"/>
</dbReference>
<dbReference type="Pfam" id="PF00884">
    <property type="entry name" value="Sulfatase"/>
    <property type="match status" value="1"/>
</dbReference>
<feature type="chain" id="PRO_5032347201" evidence="5">
    <location>
        <begin position="25"/>
        <end position="609"/>
    </location>
</feature>
<comment type="caution">
    <text evidence="7">The sequence shown here is derived from an EMBL/GenBank/DDBJ whole genome shotgun (WGS) entry which is preliminary data.</text>
</comment>
<evidence type="ECO:0000256" key="3">
    <source>
        <dbReference type="ARBA" id="ARBA00022801"/>
    </source>
</evidence>
<accession>A0A840TWW2</accession>
<gene>
    <name evidence="7" type="ORF">HNQ92_003913</name>
</gene>
<keyword evidence="3" id="KW-0378">Hydrolase</keyword>
<dbReference type="GO" id="GO:0004065">
    <property type="term" value="F:arylsulfatase activity"/>
    <property type="evidence" value="ECO:0007669"/>
    <property type="project" value="TreeGrafter"/>
</dbReference>
<dbReference type="Proteomes" id="UP000557307">
    <property type="component" value="Unassembled WGS sequence"/>
</dbReference>
<name>A0A840TWW2_9BACT</name>
<sequence length="609" mass="68456">MNSKYLFGLLGFVWLLLSGVHAQAQQRPNIVWIVSEDNSPLLGCYGDAFATTPHLDQLAAEGVRYTKAYATAPVCAPARSTLITGVYPTSLGTLNMRSTYPLPTEIAFFPKYLRQAGYYTTNNAKKDYNTEDQPDAWDESSKTATYKNRKPGQPFFAVFNIEISHESSLHEPLPALRHDPEQVPIPPYHPRTSAMKHDWAQYYDKVEMMDRRVGEILAELRESGLAENTIVFYYSDHGGVLGRSKRFLYESGLHVPLIIRFPEPYAALAPGGPGSTQDRLVTFADFAPTILSLAQVPIPAYMQGRAFLGAQTTPPARYAFGFRGRMDERFDLSRTVTDGRYRYVRHYMPHKIYGQYLEYLWRAPSMASWEEAYRRGELNEVQARFWQSKPVEELYDIAADPHNVHNLAADPKYQATLKNLREANRQWLLTSRDAGFIPEPRMVELAAQVPLYTFARSDKYPLDRVLRMAELASEGQEKNQAALKKGLQDSDPTVRYWAALGCTILGSKAAPLKGTLLKQLDDPDLSVRLAAAEAAYRLGEKQKPLEVLSAALQTDNLMARVLALNILDDMGEEARPALALVQALVPAVLSPNRDYDVRSAESLVQKLKP</sequence>
<dbReference type="Gene3D" id="3.40.720.10">
    <property type="entry name" value="Alkaline Phosphatase, subunit A"/>
    <property type="match status" value="1"/>
</dbReference>
<reference evidence="7 8" key="1">
    <citation type="submission" date="2020-08" db="EMBL/GenBank/DDBJ databases">
        <title>Genomic Encyclopedia of Type Strains, Phase IV (KMG-IV): sequencing the most valuable type-strain genomes for metagenomic binning, comparative biology and taxonomic classification.</title>
        <authorList>
            <person name="Goeker M."/>
        </authorList>
    </citation>
    <scope>NUCLEOTIDE SEQUENCE [LARGE SCALE GENOMIC DNA]</scope>
    <source>
        <strain evidence="7 8">DSM 105074</strain>
    </source>
</reference>
<dbReference type="PANTHER" id="PTHR42693:SF53">
    <property type="entry name" value="ENDO-4-O-SULFATASE"/>
    <property type="match status" value="1"/>
</dbReference>
<dbReference type="PANTHER" id="PTHR42693">
    <property type="entry name" value="ARYLSULFATASE FAMILY MEMBER"/>
    <property type="match status" value="1"/>
</dbReference>
<evidence type="ECO:0000256" key="4">
    <source>
        <dbReference type="ARBA" id="ARBA00022837"/>
    </source>
</evidence>
<dbReference type="InterPro" id="IPR011989">
    <property type="entry name" value="ARM-like"/>
</dbReference>
<organism evidence="7 8">
    <name type="scientific">Rhabdobacter roseus</name>
    <dbReference type="NCBI Taxonomy" id="1655419"/>
    <lineage>
        <taxon>Bacteria</taxon>
        <taxon>Pseudomonadati</taxon>
        <taxon>Bacteroidota</taxon>
        <taxon>Cytophagia</taxon>
        <taxon>Cytophagales</taxon>
        <taxon>Cytophagaceae</taxon>
        <taxon>Rhabdobacter</taxon>
    </lineage>
</organism>
<feature type="domain" description="Sulfatase N-terminal" evidence="6">
    <location>
        <begin position="28"/>
        <end position="295"/>
    </location>
</feature>